<name>A0ABN2H2F1_9ACTN</name>
<dbReference type="EMBL" id="BAAAQF010000010">
    <property type="protein sequence ID" value="GAA1680423.1"/>
    <property type="molecule type" value="Genomic_DNA"/>
</dbReference>
<dbReference type="Pfam" id="PF00126">
    <property type="entry name" value="HTH_1"/>
    <property type="match status" value="1"/>
</dbReference>
<feature type="domain" description="HTH lysR-type" evidence="5">
    <location>
        <begin position="1"/>
        <end position="58"/>
    </location>
</feature>
<reference evidence="6 7" key="1">
    <citation type="journal article" date="2019" name="Int. J. Syst. Evol. Microbiol.">
        <title>The Global Catalogue of Microorganisms (GCM) 10K type strain sequencing project: providing services to taxonomists for standard genome sequencing and annotation.</title>
        <authorList>
            <consortium name="The Broad Institute Genomics Platform"/>
            <consortium name="The Broad Institute Genome Sequencing Center for Infectious Disease"/>
            <person name="Wu L."/>
            <person name="Ma J."/>
        </authorList>
    </citation>
    <scope>NUCLEOTIDE SEQUENCE [LARGE SCALE GENOMIC DNA]</scope>
    <source>
        <strain evidence="6 7">JCM 16001</strain>
    </source>
</reference>
<evidence type="ECO:0000256" key="3">
    <source>
        <dbReference type="ARBA" id="ARBA00023125"/>
    </source>
</evidence>
<dbReference type="PROSITE" id="PS50931">
    <property type="entry name" value="HTH_LYSR"/>
    <property type="match status" value="1"/>
</dbReference>
<dbReference type="InterPro" id="IPR036390">
    <property type="entry name" value="WH_DNA-bd_sf"/>
</dbReference>
<dbReference type="SUPFAM" id="SSF46785">
    <property type="entry name" value="Winged helix' DNA-binding domain"/>
    <property type="match status" value="1"/>
</dbReference>
<proteinExistence type="inferred from homology"/>
<comment type="similarity">
    <text evidence="1">Belongs to the LysR transcriptional regulatory family.</text>
</comment>
<evidence type="ECO:0000256" key="4">
    <source>
        <dbReference type="ARBA" id="ARBA00023163"/>
    </source>
</evidence>
<dbReference type="Gene3D" id="1.10.10.10">
    <property type="entry name" value="Winged helix-like DNA-binding domain superfamily/Winged helix DNA-binding domain"/>
    <property type="match status" value="1"/>
</dbReference>
<evidence type="ECO:0000259" key="5">
    <source>
        <dbReference type="PROSITE" id="PS50931"/>
    </source>
</evidence>
<dbReference type="InterPro" id="IPR005119">
    <property type="entry name" value="LysR_subst-bd"/>
</dbReference>
<evidence type="ECO:0000256" key="2">
    <source>
        <dbReference type="ARBA" id="ARBA00023015"/>
    </source>
</evidence>
<accession>A0ABN2H2F1</accession>
<dbReference type="Proteomes" id="UP001499851">
    <property type="component" value="Unassembled WGS sequence"/>
</dbReference>
<dbReference type="InterPro" id="IPR036388">
    <property type="entry name" value="WH-like_DNA-bd_sf"/>
</dbReference>
<keyword evidence="3" id="KW-0238">DNA-binding</keyword>
<keyword evidence="4" id="KW-0804">Transcription</keyword>
<keyword evidence="7" id="KW-1185">Reference proteome</keyword>
<dbReference type="SUPFAM" id="SSF53850">
    <property type="entry name" value="Periplasmic binding protein-like II"/>
    <property type="match status" value="1"/>
</dbReference>
<evidence type="ECO:0000256" key="1">
    <source>
        <dbReference type="ARBA" id="ARBA00009437"/>
    </source>
</evidence>
<sequence>MERDELECFLILAEELHFGRTAARMRLSRARVSQLVQRLERRLGAPLFERTSRTVVLTDLGARFRDDVEPHHRAIERAVARTAAAARGFGGTLRVGFSAPLTGEIAMNAVDALRAEHPELAVEICEMSFTDPFAQVRDRYYDVLLMELPVREDDLAKGPTLLTEGRMLAVPAGHPLAARPWLTMDDLAGVDLITTDGDLPAYRRALQTPGRTPAGLPVPAGPVVTSLQEALMFVAAGKGAMLTAAHTATYHARPGVAHVQIVDAEPVRYGLVWRDGEGTAAVDAFAEHVATEIGTRTTALTTVA</sequence>
<dbReference type="PANTHER" id="PTHR30346:SF0">
    <property type="entry name" value="HCA OPERON TRANSCRIPTIONAL ACTIVATOR HCAR"/>
    <property type="match status" value="1"/>
</dbReference>
<dbReference type="PANTHER" id="PTHR30346">
    <property type="entry name" value="TRANSCRIPTIONAL DUAL REGULATOR HCAR-RELATED"/>
    <property type="match status" value="1"/>
</dbReference>
<keyword evidence="2" id="KW-0805">Transcription regulation</keyword>
<comment type="caution">
    <text evidence="6">The sequence shown here is derived from an EMBL/GenBank/DDBJ whole genome shotgun (WGS) entry which is preliminary data.</text>
</comment>
<dbReference type="RefSeq" id="WP_344487612.1">
    <property type="nucleotide sequence ID" value="NZ_BAAAQF010000010.1"/>
</dbReference>
<evidence type="ECO:0000313" key="7">
    <source>
        <dbReference type="Proteomes" id="UP001499851"/>
    </source>
</evidence>
<protein>
    <submittedName>
        <fullName evidence="6">LysR family transcriptional regulator</fullName>
    </submittedName>
</protein>
<evidence type="ECO:0000313" key="6">
    <source>
        <dbReference type="EMBL" id="GAA1680423.1"/>
    </source>
</evidence>
<dbReference type="Gene3D" id="3.40.190.10">
    <property type="entry name" value="Periplasmic binding protein-like II"/>
    <property type="match status" value="2"/>
</dbReference>
<dbReference type="InterPro" id="IPR000847">
    <property type="entry name" value="LysR_HTH_N"/>
</dbReference>
<organism evidence="6 7">
    <name type="scientific">Glycomyces endophyticus</name>
    <dbReference type="NCBI Taxonomy" id="480996"/>
    <lineage>
        <taxon>Bacteria</taxon>
        <taxon>Bacillati</taxon>
        <taxon>Actinomycetota</taxon>
        <taxon>Actinomycetes</taxon>
        <taxon>Glycomycetales</taxon>
        <taxon>Glycomycetaceae</taxon>
        <taxon>Glycomyces</taxon>
    </lineage>
</organism>
<dbReference type="Pfam" id="PF03466">
    <property type="entry name" value="LysR_substrate"/>
    <property type="match status" value="1"/>
</dbReference>
<dbReference type="CDD" id="cd08414">
    <property type="entry name" value="PBP2_LTTR_aromatics_like"/>
    <property type="match status" value="1"/>
</dbReference>
<gene>
    <name evidence="6" type="ORF">GCM10009830_29290</name>
</gene>